<dbReference type="InterPro" id="IPR019734">
    <property type="entry name" value="TPR_rpt"/>
</dbReference>
<dbReference type="Proteomes" id="UP000477722">
    <property type="component" value="Unassembled WGS sequence"/>
</dbReference>
<dbReference type="SUPFAM" id="SSF52540">
    <property type="entry name" value="P-loop containing nucleoside triphosphate hydrolases"/>
    <property type="match status" value="1"/>
</dbReference>
<dbReference type="PANTHER" id="PTHR47691:SF3">
    <property type="entry name" value="HTH-TYPE TRANSCRIPTIONAL REGULATOR RV0890C-RELATED"/>
    <property type="match status" value="1"/>
</dbReference>
<reference evidence="2 3" key="1">
    <citation type="submission" date="2020-02" db="EMBL/GenBank/DDBJ databases">
        <title>Whole-genome analyses of novel actinobacteria.</title>
        <authorList>
            <person name="Sahin N."/>
            <person name="Tatar D."/>
        </authorList>
    </citation>
    <scope>NUCLEOTIDE SEQUENCE [LARGE SCALE GENOMIC DNA]</scope>
    <source>
        <strain evidence="2 3">SB3404</strain>
    </source>
</reference>
<evidence type="ECO:0000313" key="3">
    <source>
        <dbReference type="Proteomes" id="UP000477722"/>
    </source>
</evidence>
<sequence length="667" mass="71172">MTDQAAAHPLFTGRERELRALREDIDRAGLHTLSGRPLPHSRVLLVAGAPGSGRTALAGEFVRRIADRYPGGLFRTRLTDPGSRAVPAERAARDLLAALGAAPVPAAGADEDDVTEAFRAALAARGKALLLLDDVADSEQLLDLLPESRDCLVVAVAAGPLTGVPDVRPCTLGGLDRAAAVELLAHRAGAAPRVTVDPRSAEALAEACGDLPAALLLMGGWLGARPKLSVIDATKQLARTEAPEEGPGSGPLGRAFRLVYGSLAPSPARMLRLLALAPAGYADPHTASALAGCSVAVAHAALDEFVRLGLLRSAGEGRYAVPSCLDPLLRTELDAEERPAEVLLARARMLERTVRRLQACRAVCEPPGSEARKRLTGMPRTLRFDRPAEARAWLEARRPALLAAVRMAVSESEGELDTLARRLISALARAFEAHRDPEEAAPELYQLHELVLRVAERGGLHRERAAALLNLGDLDARTDRLRGALVRYRTALDAARAGEDQQAAARALESLGGTHAELEDWARAADWYARALTLRLTVGGRPDQEAAARLHGRLGAVHTYAGRWGDALRSWRAAAAAFRRLGDAGSHARALAEVARVQEYADRPHDSLRSCLQALEAAQEAGDDRLCAALRLRVADASERVGDLRGARVHRAAADRLLAAAERREST</sequence>
<proteinExistence type="predicted"/>
<feature type="domain" description="Orc1-like AAA ATPase" evidence="1">
    <location>
        <begin position="11"/>
        <end position="136"/>
    </location>
</feature>
<keyword evidence="2" id="KW-0547">Nucleotide-binding</keyword>
<keyword evidence="2" id="KW-0067">ATP-binding</keyword>
<dbReference type="SMART" id="SM00028">
    <property type="entry name" value="TPR"/>
    <property type="match status" value="4"/>
</dbReference>
<protein>
    <submittedName>
        <fullName evidence="2">ATP-binding protein</fullName>
    </submittedName>
</protein>
<keyword evidence="3" id="KW-1185">Reference proteome</keyword>
<dbReference type="Gene3D" id="1.25.40.10">
    <property type="entry name" value="Tetratricopeptide repeat domain"/>
    <property type="match status" value="1"/>
</dbReference>
<accession>A0A6G4WYB2</accession>
<gene>
    <name evidence="2" type="ORF">G5C65_18090</name>
</gene>
<name>A0A6G4WYB2_9ACTN</name>
<dbReference type="InterPro" id="IPR027417">
    <property type="entry name" value="P-loop_NTPase"/>
</dbReference>
<dbReference type="PRINTS" id="PR00364">
    <property type="entry name" value="DISEASERSIST"/>
</dbReference>
<dbReference type="SUPFAM" id="SSF48452">
    <property type="entry name" value="TPR-like"/>
    <property type="match status" value="1"/>
</dbReference>
<dbReference type="PANTHER" id="PTHR47691">
    <property type="entry name" value="REGULATOR-RELATED"/>
    <property type="match status" value="1"/>
</dbReference>
<organism evidence="2 3">
    <name type="scientific">Streptomyces boncukensis</name>
    <dbReference type="NCBI Taxonomy" id="2711219"/>
    <lineage>
        <taxon>Bacteria</taxon>
        <taxon>Bacillati</taxon>
        <taxon>Actinomycetota</taxon>
        <taxon>Actinomycetes</taxon>
        <taxon>Kitasatosporales</taxon>
        <taxon>Streptomycetaceae</taxon>
        <taxon>Streptomyces</taxon>
    </lineage>
</organism>
<dbReference type="InterPro" id="IPR041664">
    <property type="entry name" value="AAA_16"/>
</dbReference>
<evidence type="ECO:0000313" key="2">
    <source>
        <dbReference type="EMBL" id="NGO70225.1"/>
    </source>
</evidence>
<evidence type="ECO:0000259" key="1">
    <source>
        <dbReference type="Pfam" id="PF13191"/>
    </source>
</evidence>
<dbReference type="InterPro" id="IPR011990">
    <property type="entry name" value="TPR-like_helical_dom_sf"/>
</dbReference>
<dbReference type="EMBL" id="JAAKZZ010000177">
    <property type="protein sequence ID" value="NGO70225.1"/>
    <property type="molecule type" value="Genomic_DNA"/>
</dbReference>
<comment type="caution">
    <text evidence="2">The sequence shown here is derived from an EMBL/GenBank/DDBJ whole genome shotgun (WGS) entry which is preliminary data.</text>
</comment>
<dbReference type="RefSeq" id="WP_165299894.1">
    <property type="nucleotide sequence ID" value="NZ_JAAKZZ010000177.1"/>
</dbReference>
<dbReference type="GO" id="GO:0005524">
    <property type="term" value="F:ATP binding"/>
    <property type="evidence" value="ECO:0007669"/>
    <property type="project" value="UniProtKB-KW"/>
</dbReference>
<dbReference type="Pfam" id="PF13191">
    <property type="entry name" value="AAA_16"/>
    <property type="match status" value="1"/>
</dbReference>
<dbReference type="Gene3D" id="3.40.50.300">
    <property type="entry name" value="P-loop containing nucleotide triphosphate hydrolases"/>
    <property type="match status" value="1"/>
</dbReference>
<dbReference type="AlphaFoldDB" id="A0A6G4WYB2"/>